<reference evidence="4 5" key="1">
    <citation type="journal article" date="2011" name="PLoS Genet.">
        <title>Comparative genomic analysis of human fungal pathogens causing paracoccidioidomycosis.</title>
        <authorList>
            <person name="Desjardins C.A."/>
            <person name="Champion M.D."/>
            <person name="Holder J.W."/>
            <person name="Muszewska A."/>
            <person name="Goldberg J."/>
            <person name="Bailao A.M."/>
            <person name="Brigido M.M."/>
            <person name="Ferreira M.E."/>
            <person name="Garcia A.M."/>
            <person name="Grynberg M."/>
            <person name="Gujja S."/>
            <person name="Heiman D.I."/>
            <person name="Henn M.R."/>
            <person name="Kodira C.D."/>
            <person name="Leon-Narvaez H."/>
            <person name="Longo L.V."/>
            <person name="Ma L.J."/>
            <person name="Malavazi I."/>
            <person name="Matsuo A.L."/>
            <person name="Morais F.V."/>
            <person name="Pereira M."/>
            <person name="Rodriguez-Brito S."/>
            <person name="Sakthikumar S."/>
            <person name="Salem-Izacc S.M."/>
            <person name="Sykes S.M."/>
            <person name="Teixeira M.M."/>
            <person name="Vallejo M.C."/>
            <person name="Walter M.E."/>
            <person name="Yandava C."/>
            <person name="Young S."/>
            <person name="Zeng Q."/>
            <person name="Zucker J."/>
            <person name="Felipe M.S."/>
            <person name="Goldman G.H."/>
            <person name="Haas B.J."/>
            <person name="McEwen J.G."/>
            <person name="Nino-Vega G."/>
            <person name="Puccia R."/>
            <person name="San-Blas G."/>
            <person name="Soares C.M."/>
            <person name="Birren B.W."/>
            <person name="Cuomo C.A."/>
        </authorList>
    </citation>
    <scope>NUCLEOTIDE SEQUENCE [LARGE SCALE GENOMIC DNA]</scope>
    <source>
        <strain evidence="5">ATCC MYA-826 / Pb01</strain>
    </source>
</reference>
<dbReference type="InterPro" id="IPR021714">
    <property type="entry name" value="URB1_N"/>
</dbReference>
<dbReference type="AlphaFoldDB" id="A0A0A2V5Y9"/>
<dbReference type="PANTHER" id="PTHR13500:SF0">
    <property type="entry name" value="NUCLEOLAR PRE-RIBOSOMAL-ASSOCIATED PROTEIN 1"/>
    <property type="match status" value="1"/>
</dbReference>
<evidence type="ECO:0000259" key="3">
    <source>
        <dbReference type="Pfam" id="PF26140"/>
    </source>
</evidence>
<feature type="domain" description="URB1 central HEAT repeat" evidence="3">
    <location>
        <begin position="638"/>
        <end position="825"/>
    </location>
</feature>
<dbReference type="Pfam" id="PF11707">
    <property type="entry name" value="Npa1"/>
    <property type="match status" value="1"/>
</dbReference>
<dbReference type="HOGENOM" id="CLU_009575_0_0_1"/>
<dbReference type="OMA" id="RYITFKR"/>
<dbReference type="Pfam" id="PF16201">
    <property type="entry name" value="NopRA1"/>
    <property type="match status" value="1"/>
</dbReference>
<sequence length="1129" mass="127361">MAHFHEDTCRAKRRKLDVDSSAIAAPAVTIFSHAQLRTLLAFQQSASPDVKQGVRYFKDFLTSINEVEKENEKAKKLRILRAYCDSQIVNADDATNASCFHDLIQTWNFAENGNHESLLSLIPSVLALFLKTISSQLEFRDFGLVLCKFLLQKEQLKLFNRAFTASKTKEHLISPCLRLLTEIISFDGGAVARHVYGRREITLKRLDIFLSVRKSSADADSEDRQKSTLRRNAQRYLIANLKFQNSKAKEEIIRQGKLIRAFLEDIRRDSRDIVIDIIRTIDKHIASDASLSRNAKSLFLNRWNLERLVTLFGYERESDEPAVGDENISKEIYKLLGDICTNSEKGVLLPETGWYPSGSNPDILPPNDDGAIPLGLDSPIHFDKYKESVPVRNGNLSALIQVLRPESDTMQMNLLLKIFKNAPELVFDFFSKRTMFASDPKPTPSWIGESAFLFSTIQLPVPVDCGWKGSPALVPPPIPVVIESILPRPLTQKILTRCLNQNTDVVTLFAVRIITLALRKLQAILRIFNADRETGQELWSQAAGKLINEFCRRCPSMKDVILLFRNTVKGNLQQQDAVLELLSTFYEVIPTIALEEKFDISLTLVDVLKQLNNVQPQAEDRELLLSQLQHLLVIAQHSPTLRWWQKPESLEFSALVSIFKVLTESSSQTPLDDIKALVQDVLIQNSVILNPGSFNALLSSVNRSSNATLTAELSFLDNCITRLVKKPVLYLELAQSLVGSGQENLSLLIGVIDEQWPFVANSGELDRQVTISGWIGRLLGLLSVAGEDENALKSVRDAAVDITENKRARSALRKAFKHAKAVVDENVKNHKPVNGDVSTQLESESKVSRVDLTEIFGAVPVESDSHPALNRWEREDIEFALEHGHVGELMLCLCSEYEEVRRQASSAIHRFMAKIYDSTYEDRQAMYVVAGEILETANDVGLETPLPYIAGELAAQIVTVLMDPVHKLYGKVNKFLNKGPRWEVAKIPSYWIDKILLHESEYNDSHHEEVGWLLSLFINGLRTKKDMDLYRRANVFERVLLLYNSPGLTDSLRRMILHLLFRACEVDGSTTLLTRAGAYSWVQGQVAVQDRQSNILREIASELCNRGDREWIDRWSGSTLPQALTRISA</sequence>
<gene>
    <name evidence="4" type="ORF">PAAG_11460</name>
</gene>
<dbReference type="InterPro" id="IPR032436">
    <property type="entry name" value="URB1_C"/>
</dbReference>
<feature type="domain" description="URB1 C-terminal" evidence="2">
    <location>
        <begin position="887"/>
        <end position="1081"/>
    </location>
</feature>
<dbReference type="RefSeq" id="XP_015703239.1">
    <property type="nucleotide sequence ID" value="XM_015847107.1"/>
</dbReference>
<dbReference type="PANTHER" id="PTHR13500">
    <property type="entry name" value="NUCLEOLAR PRERIBOSOMAL-ASSOCIATED PROTEIN 1"/>
    <property type="match status" value="1"/>
</dbReference>
<dbReference type="GO" id="GO:0000463">
    <property type="term" value="P:maturation of LSU-rRNA from tricistronic rRNA transcript (SSU-rRNA, 5.8S rRNA, LSU-rRNA)"/>
    <property type="evidence" value="ECO:0007669"/>
    <property type="project" value="TreeGrafter"/>
</dbReference>
<dbReference type="GeneID" id="9098915"/>
<dbReference type="STRING" id="502779.A0A0A2V5Y9"/>
<keyword evidence="5" id="KW-1185">Reference proteome</keyword>
<organism evidence="4 5">
    <name type="scientific">Paracoccidioides lutzii (strain ATCC MYA-826 / Pb01)</name>
    <name type="common">Paracoccidioides brasiliensis</name>
    <dbReference type="NCBI Taxonomy" id="502779"/>
    <lineage>
        <taxon>Eukaryota</taxon>
        <taxon>Fungi</taxon>
        <taxon>Dikarya</taxon>
        <taxon>Ascomycota</taxon>
        <taxon>Pezizomycotina</taxon>
        <taxon>Eurotiomycetes</taxon>
        <taxon>Eurotiomycetidae</taxon>
        <taxon>Onygenales</taxon>
        <taxon>Ajellomycetaceae</taxon>
        <taxon>Paracoccidioides</taxon>
    </lineage>
</organism>
<dbReference type="InterPro" id="IPR059018">
    <property type="entry name" value="HEAT_URB1"/>
</dbReference>
<evidence type="ECO:0000259" key="2">
    <source>
        <dbReference type="Pfam" id="PF16201"/>
    </source>
</evidence>
<evidence type="ECO:0000259" key="1">
    <source>
        <dbReference type="Pfam" id="PF11707"/>
    </source>
</evidence>
<accession>A0A0A2V5Y9</accession>
<proteinExistence type="predicted"/>
<protein>
    <recommendedName>
        <fullName evidence="6">Ribosome biogenesis protein Urb1</fullName>
    </recommendedName>
</protein>
<dbReference type="eggNOG" id="KOG1791">
    <property type="taxonomic scope" value="Eukaryota"/>
</dbReference>
<dbReference type="EMBL" id="KN293996">
    <property type="protein sequence ID" value="KGQ01742.1"/>
    <property type="molecule type" value="Genomic_DNA"/>
</dbReference>
<dbReference type="GO" id="GO:0005730">
    <property type="term" value="C:nucleolus"/>
    <property type="evidence" value="ECO:0007669"/>
    <property type="project" value="TreeGrafter"/>
</dbReference>
<dbReference type="Proteomes" id="UP000002059">
    <property type="component" value="Partially assembled WGS sequence"/>
</dbReference>
<dbReference type="OrthoDB" id="72892at2759"/>
<evidence type="ECO:0000313" key="5">
    <source>
        <dbReference type="Proteomes" id="UP000002059"/>
    </source>
</evidence>
<dbReference type="GO" id="GO:0000466">
    <property type="term" value="P:maturation of 5.8S rRNA from tricistronic rRNA transcript (SSU-rRNA, 5.8S rRNA, LSU-rRNA)"/>
    <property type="evidence" value="ECO:0007669"/>
    <property type="project" value="TreeGrafter"/>
</dbReference>
<evidence type="ECO:0000313" key="4">
    <source>
        <dbReference type="EMBL" id="KGQ01742.1"/>
    </source>
</evidence>
<feature type="domain" description="URB1 N-terminal" evidence="1">
    <location>
        <begin position="101"/>
        <end position="448"/>
    </location>
</feature>
<dbReference type="Pfam" id="PF26140">
    <property type="entry name" value="HEAT_URB1"/>
    <property type="match status" value="1"/>
</dbReference>
<evidence type="ECO:0008006" key="6">
    <source>
        <dbReference type="Google" id="ProtNLM"/>
    </source>
</evidence>
<name>A0A0A2V5Y9_PARBA</name>
<dbReference type="InterPro" id="IPR039844">
    <property type="entry name" value="URB1"/>
</dbReference>
<dbReference type="VEuPathDB" id="FungiDB:PAAG_11460"/>
<dbReference type="KEGG" id="pbl:PAAG_11460"/>